<dbReference type="Gene3D" id="3.40.190.290">
    <property type="match status" value="1"/>
</dbReference>
<dbReference type="AlphaFoldDB" id="D2XDE4"/>
<dbReference type="SUPFAM" id="SSF46785">
    <property type="entry name" value="Winged helix' DNA-binding domain"/>
    <property type="match status" value="1"/>
</dbReference>
<accession>D2XDE4</accession>
<reference evidence="6" key="1">
    <citation type="submission" date="2009-10" db="EMBL/GenBank/DDBJ databases">
        <authorList>
            <person name="Zhang J.-J."/>
        </authorList>
    </citation>
    <scope>NUCLEOTIDE SEQUENCE</scope>
    <source>
        <strain evidence="6">NyZ402</strain>
    </source>
</reference>
<organism evidence="6">
    <name type="scientific">Pseudomonas sp. NyZ402</name>
    <dbReference type="NCBI Taxonomy" id="690235"/>
    <lineage>
        <taxon>Bacteria</taxon>
        <taxon>Pseudomonadati</taxon>
        <taxon>Pseudomonadota</taxon>
        <taxon>Gammaproteobacteria</taxon>
        <taxon>Pseudomonadales</taxon>
        <taxon>Pseudomonadaceae</taxon>
        <taxon>Pseudomonas</taxon>
    </lineage>
</organism>
<dbReference type="CDD" id="cd08422">
    <property type="entry name" value="PBP2_CrgA_like"/>
    <property type="match status" value="1"/>
</dbReference>
<proteinExistence type="inferred from homology"/>
<dbReference type="SUPFAM" id="SSF53850">
    <property type="entry name" value="Periplasmic binding protein-like II"/>
    <property type="match status" value="1"/>
</dbReference>
<name>D2XDE4_9PSED</name>
<dbReference type="InterPro" id="IPR005119">
    <property type="entry name" value="LysR_subst-bd"/>
</dbReference>
<dbReference type="PRINTS" id="PR00039">
    <property type="entry name" value="HTHLYSR"/>
</dbReference>
<keyword evidence="4" id="KW-0804">Transcription</keyword>
<dbReference type="Gene3D" id="1.10.10.10">
    <property type="entry name" value="Winged helix-like DNA-binding domain superfamily/Winged helix DNA-binding domain"/>
    <property type="match status" value="1"/>
</dbReference>
<keyword evidence="2" id="KW-0805">Transcription regulation</keyword>
<dbReference type="EMBL" id="GU123925">
    <property type="protein sequence ID" value="ACZ51377.1"/>
    <property type="molecule type" value="Genomic_DNA"/>
</dbReference>
<dbReference type="InterPro" id="IPR036390">
    <property type="entry name" value="WH_DNA-bd_sf"/>
</dbReference>
<dbReference type="FunFam" id="1.10.10.10:FF:000001">
    <property type="entry name" value="LysR family transcriptional regulator"/>
    <property type="match status" value="1"/>
</dbReference>
<dbReference type="PROSITE" id="PS50931">
    <property type="entry name" value="HTH_LYSR"/>
    <property type="match status" value="1"/>
</dbReference>
<protein>
    <submittedName>
        <fullName evidence="6">Putative LysR family transcriptional regulator</fullName>
    </submittedName>
</protein>
<reference evidence="6" key="2">
    <citation type="journal article" date="2010" name="Biodegradation">
        <title>Characterization of a para-nitrophenol catabolic cluster in Pseudomonas sp. strain NyZ402 and construction of an engineered strain capable of simultaneously mineralizing both para- and ortho-nitrophenols.</title>
        <authorList>
            <person name="Wei Q."/>
            <person name="Liu H."/>
            <person name="Zhang J.J."/>
            <person name="Wang S.H."/>
            <person name="Xiao Y."/>
            <person name="Zhou N.Y."/>
        </authorList>
    </citation>
    <scope>NUCLEOTIDE SEQUENCE</scope>
    <source>
        <strain evidence="6">NyZ402</strain>
    </source>
</reference>
<evidence type="ECO:0000256" key="2">
    <source>
        <dbReference type="ARBA" id="ARBA00023015"/>
    </source>
</evidence>
<dbReference type="InterPro" id="IPR000847">
    <property type="entry name" value="LysR_HTH_N"/>
</dbReference>
<dbReference type="PANTHER" id="PTHR30537:SF5">
    <property type="entry name" value="HTH-TYPE TRANSCRIPTIONAL ACTIVATOR TTDR-RELATED"/>
    <property type="match status" value="1"/>
</dbReference>
<dbReference type="InterPro" id="IPR058163">
    <property type="entry name" value="LysR-type_TF_proteobact-type"/>
</dbReference>
<feature type="domain" description="HTH lysR-type" evidence="5">
    <location>
        <begin position="1"/>
        <end position="59"/>
    </location>
</feature>
<dbReference type="GO" id="GO:0003677">
    <property type="term" value="F:DNA binding"/>
    <property type="evidence" value="ECO:0007669"/>
    <property type="project" value="UniProtKB-KW"/>
</dbReference>
<evidence type="ECO:0000256" key="1">
    <source>
        <dbReference type="ARBA" id="ARBA00009437"/>
    </source>
</evidence>
<evidence type="ECO:0000313" key="6">
    <source>
        <dbReference type="EMBL" id="ACZ51377.1"/>
    </source>
</evidence>
<comment type="similarity">
    <text evidence="1">Belongs to the LysR transcriptional regulatory family.</text>
</comment>
<dbReference type="InterPro" id="IPR036388">
    <property type="entry name" value="WH-like_DNA-bd_sf"/>
</dbReference>
<dbReference type="PANTHER" id="PTHR30537">
    <property type="entry name" value="HTH-TYPE TRANSCRIPTIONAL REGULATOR"/>
    <property type="match status" value="1"/>
</dbReference>
<sequence>MDIYLSIEAFVRAAEAGNFANAARQIGVAKSVITTRVQQLEEHLGVSLFHRSSRAVKLSEVGASYYTDCQALIDQMQALSQRSRDTCASVSGTLRVAALNGFALEHLPKVIETFRKSHPGVQLDVFANDQVVDPVQEGYDIVLQIFPPASDSLIERRLFLMRGVFVATPDYLEGKPPIETPDDLCLHDFACYRYYPWRRWSLNNQEHKQQSEVTLTPALRSNSVHLIQEFARRGMGIAYLPTMVACEDLLQGRLVRVLPDYQTDTPYFSAVYPTSHRLTAKVKLFLDLLSSTFAMEPEWDRRLGLSPSTESN</sequence>
<dbReference type="Pfam" id="PF03466">
    <property type="entry name" value="LysR_substrate"/>
    <property type="match status" value="1"/>
</dbReference>
<evidence type="ECO:0000259" key="5">
    <source>
        <dbReference type="PROSITE" id="PS50931"/>
    </source>
</evidence>
<dbReference type="Pfam" id="PF00126">
    <property type="entry name" value="HTH_1"/>
    <property type="match status" value="1"/>
</dbReference>
<evidence type="ECO:0000256" key="4">
    <source>
        <dbReference type="ARBA" id="ARBA00023163"/>
    </source>
</evidence>
<dbReference type="GO" id="GO:0003700">
    <property type="term" value="F:DNA-binding transcription factor activity"/>
    <property type="evidence" value="ECO:0007669"/>
    <property type="project" value="InterPro"/>
</dbReference>
<keyword evidence="3" id="KW-0238">DNA-binding</keyword>
<evidence type="ECO:0000256" key="3">
    <source>
        <dbReference type="ARBA" id="ARBA00023125"/>
    </source>
</evidence>